<dbReference type="PANTHER" id="PTHR11216:SF170">
    <property type="entry name" value="DYNAMIN ASSOCIATED PROTEIN 160, ISOFORM D"/>
    <property type="match status" value="1"/>
</dbReference>
<feature type="domain" description="EH" evidence="4">
    <location>
        <begin position="130"/>
        <end position="220"/>
    </location>
</feature>
<organism evidence="6 7">
    <name type="scientific">Boletus edulis BED1</name>
    <dbReference type="NCBI Taxonomy" id="1328754"/>
    <lineage>
        <taxon>Eukaryota</taxon>
        <taxon>Fungi</taxon>
        <taxon>Dikarya</taxon>
        <taxon>Basidiomycota</taxon>
        <taxon>Agaricomycotina</taxon>
        <taxon>Agaricomycetes</taxon>
        <taxon>Agaricomycetidae</taxon>
        <taxon>Boletales</taxon>
        <taxon>Boletineae</taxon>
        <taxon>Boletaceae</taxon>
        <taxon>Boletoideae</taxon>
        <taxon>Boletus</taxon>
    </lineage>
</organism>
<accession>A0AAD4BIY2</accession>
<evidence type="ECO:0000313" key="7">
    <source>
        <dbReference type="Proteomes" id="UP001194468"/>
    </source>
</evidence>
<dbReference type="GO" id="GO:0005509">
    <property type="term" value="F:calcium ion binding"/>
    <property type="evidence" value="ECO:0007669"/>
    <property type="project" value="InterPro"/>
</dbReference>
<dbReference type="InterPro" id="IPR011992">
    <property type="entry name" value="EF-hand-dom_pair"/>
</dbReference>
<dbReference type="GO" id="GO:0005886">
    <property type="term" value="C:plasma membrane"/>
    <property type="evidence" value="ECO:0007669"/>
    <property type="project" value="TreeGrafter"/>
</dbReference>
<feature type="compositionally biased region" description="Low complexity" evidence="2">
    <location>
        <begin position="944"/>
        <end position="956"/>
    </location>
</feature>
<sequence length="1328" mass="139653">MSSHFTATPAELSLVNQIFAQADTQKIGILTGDVAVRVFGGAKLHPTVLSEIWGIADEDNNGYLTRKGVAAAVRLMGWAQKGEKVSPALLNKSGPLATIDGVQPPLVPQGTGMSIPKSPPPGLPLLAPQDKAKFARLFQGCGPVNGLLSGDKARNVFVKSKLPVDKLSQIWYLADTQDRGALDLTDFTVAMYLIQATMSSQLSFIPTSLPPGLYEQAGGPAVVAHATGSSAPFGSPATSPLPAIVKQQPVQTNFTGQPPTVTARFQAGPVGQSPAVPPFPGVAPQATALWDVTPVEKANADRVFDTLDSHKRGYIEGDVAVPFLLQSKLPEEVLAQVWDLADINNDGRLTRDGFAVAMYLIQGKLSGKEIPASLPPTLVPPSMRSDGPTSPFATVSPQPAEVRDLLWDDSPPASTVNTQPQHSIFQHHGTGIVPPTISPPPVSRAPQAPQDPFASVPRNCMLSPFHKDLLGDDDESHPPPPLHDQSAEIGNLQNHVNSTNKSLQNAKAERETLEATLANQAAQLSALQTQLASAKASFETETNLLNTLKERHALQNVEIKKVREELIRSESDLSAIRVDKAEIEGSVLRDKEDVRDLNRRMAEVTTQITATKQEVEKVKKDAKQQKGLLAIARKQLATKETEKAKADQELGEAKEDLANTVKEREEAEAEAEKAFVAPQPPSESERGKSPADSLSLAAAHPLPVTPDLTGGILLSPSSGKSNNPFERLAMSSATSTPRSQSPFRSYSTSSVPLPPGLPPPPGLSPPDAVATTLDDPFGISQSFDSGPQLSSEVTPDNDAADAGVSTPKVKATHGDFGDIVSSPSDEELFSTPPNSTTPSNHGGEATPHFRSLDTAAVHFPALDDIPAGQGDDGKEHETDLSTELQDLDVNETDSDEDSDEEEAHEGTLQDQESRAPEVSPTKNGSTPPPAPVSFDDIFATNGVPAMSASPTSAAAPQTDKVPSTQNGSAAFDAFGMPLTKPAATPEDGQDSGFTIIDAPVNVASKNSSGLSSFEEAFGKSSSTGPAQTVSSFSFESGFEDNFDFAASSGTATEFPSTTLSDAPPVNGGTTTKQTAATANSTQGFFALPVNGSSSVTPKAAPVLAPVPFDDAVSSGPWSVPSSAPQPEKIVANQSGLANISFEEAFGGLDTSQALKLDDLFSPGASNVTNTVPAPQFNTGKPFPVVSPPTSPRGPVAPSSSIRSSSPQLRTTSPPPRVASPKSQRPSTSPSKEVHEKPPPPPRHSKLSIRLPFTKRKKQDTAPPLPTPLSGQHLARVDEPGAVTPAVEDDVVPVKQLTAMGFSRNQAVAALEAHDYDVQRALNSLLGAQ</sequence>
<dbReference type="GO" id="GO:0016197">
    <property type="term" value="P:endosomal transport"/>
    <property type="evidence" value="ECO:0007669"/>
    <property type="project" value="TreeGrafter"/>
</dbReference>
<feature type="compositionally biased region" description="Polar residues" evidence="2">
    <location>
        <begin position="831"/>
        <end position="840"/>
    </location>
</feature>
<feature type="compositionally biased region" description="Polar residues" evidence="2">
    <location>
        <begin position="779"/>
        <end position="794"/>
    </location>
</feature>
<keyword evidence="1" id="KW-0175">Coiled coil</keyword>
<dbReference type="InterPro" id="IPR002048">
    <property type="entry name" value="EF_hand_dom"/>
</dbReference>
<feature type="compositionally biased region" description="Acidic residues" evidence="2">
    <location>
        <begin position="885"/>
        <end position="903"/>
    </location>
</feature>
<name>A0AAD4BIY2_BOLED</name>
<feature type="compositionally biased region" description="Polar residues" evidence="2">
    <location>
        <begin position="1163"/>
        <end position="1178"/>
    </location>
</feature>
<dbReference type="PROSITE" id="PS50031">
    <property type="entry name" value="EH"/>
    <property type="match status" value="3"/>
</dbReference>
<dbReference type="Proteomes" id="UP001194468">
    <property type="component" value="Unassembled WGS sequence"/>
</dbReference>
<dbReference type="EMBL" id="WHUW01000046">
    <property type="protein sequence ID" value="KAF8431799.1"/>
    <property type="molecule type" value="Genomic_DNA"/>
</dbReference>
<dbReference type="CDD" id="cd14270">
    <property type="entry name" value="UBA"/>
    <property type="match status" value="1"/>
</dbReference>
<feature type="compositionally biased region" description="Polar residues" evidence="2">
    <location>
        <begin position="715"/>
        <end position="724"/>
    </location>
</feature>
<dbReference type="InterPro" id="IPR000261">
    <property type="entry name" value="EH_dom"/>
</dbReference>
<evidence type="ECO:0000259" key="3">
    <source>
        <dbReference type="PROSITE" id="PS50030"/>
    </source>
</evidence>
<dbReference type="GO" id="GO:0006897">
    <property type="term" value="P:endocytosis"/>
    <property type="evidence" value="ECO:0007669"/>
    <property type="project" value="TreeGrafter"/>
</dbReference>
<dbReference type="Pfam" id="PF00627">
    <property type="entry name" value="UBA"/>
    <property type="match status" value="1"/>
</dbReference>
<feature type="compositionally biased region" description="Polar residues" evidence="2">
    <location>
        <begin position="1220"/>
        <end position="1230"/>
    </location>
</feature>
<feature type="compositionally biased region" description="Polar residues" evidence="2">
    <location>
        <begin position="731"/>
        <end position="748"/>
    </location>
</feature>
<gene>
    <name evidence="6" type="ORF">L210DRAFT_3415324</name>
</gene>
<feature type="region of interest" description="Disordered" evidence="2">
    <location>
        <begin position="661"/>
        <end position="1030"/>
    </location>
</feature>
<feature type="compositionally biased region" description="Basic and acidic residues" evidence="2">
    <location>
        <begin position="661"/>
        <end position="673"/>
    </location>
</feature>
<comment type="caution">
    <text evidence="6">The sequence shown here is derived from an EMBL/GenBank/DDBJ whole genome shotgun (WGS) entry which is preliminary data.</text>
</comment>
<dbReference type="GO" id="GO:0005737">
    <property type="term" value="C:cytoplasm"/>
    <property type="evidence" value="ECO:0007669"/>
    <property type="project" value="TreeGrafter"/>
</dbReference>
<dbReference type="Gene3D" id="1.10.8.10">
    <property type="entry name" value="DNA helicase RuvA subunit, C-terminal domain"/>
    <property type="match status" value="1"/>
</dbReference>
<dbReference type="InterPro" id="IPR009060">
    <property type="entry name" value="UBA-like_sf"/>
</dbReference>
<evidence type="ECO:0000259" key="5">
    <source>
        <dbReference type="PROSITE" id="PS50222"/>
    </source>
</evidence>
<dbReference type="SMART" id="SM00165">
    <property type="entry name" value="UBA"/>
    <property type="match status" value="1"/>
</dbReference>
<feature type="region of interest" description="Disordered" evidence="2">
    <location>
        <begin position="1160"/>
        <end position="1283"/>
    </location>
</feature>
<feature type="compositionally biased region" description="Basic residues" evidence="2">
    <location>
        <begin position="1242"/>
        <end position="1257"/>
    </location>
</feature>
<feature type="compositionally biased region" description="Polar residues" evidence="2">
    <location>
        <begin position="1019"/>
        <end position="1030"/>
    </location>
</feature>
<dbReference type="CDD" id="cd00052">
    <property type="entry name" value="EH"/>
    <property type="match status" value="3"/>
</dbReference>
<dbReference type="SMART" id="SM00027">
    <property type="entry name" value="EH"/>
    <property type="match status" value="3"/>
</dbReference>
<feature type="coiled-coil region" evidence="1">
    <location>
        <begin position="489"/>
        <end position="565"/>
    </location>
</feature>
<feature type="compositionally biased region" description="Pro residues" evidence="2">
    <location>
        <begin position="752"/>
        <end position="764"/>
    </location>
</feature>
<proteinExistence type="predicted"/>
<feature type="domain" description="EF-hand" evidence="5">
    <location>
        <begin position="329"/>
        <end position="364"/>
    </location>
</feature>
<dbReference type="PROSITE" id="PS50030">
    <property type="entry name" value="UBA"/>
    <property type="match status" value="1"/>
</dbReference>
<feature type="domain" description="UBA" evidence="3">
    <location>
        <begin position="1285"/>
        <end position="1327"/>
    </location>
</feature>
<evidence type="ECO:0000313" key="6">
    <source>
        <dbReference type="EMBL" id="KAF8431799.1"/>
    </source>
</evidence>
<feature type="domain" description="EH" evidence="4">
    <location>
        <begin position="296"/>
        <end position="385"/>
    </location>
</feature>
<evidence type="ECO:0000256" key="1">
    <source>
        <dbReference type="SAM" id="Coils"/>
    </source>
</evidence>
<reference evidence="6" key="1">
    <citation type="submission" date="2019-10" db="EMBL/GenBank/DDBJ databases">
        <authorList>
            <consortium name="DOE Joint Genome Institute"/>
            <person name="Kuo A."/>
            <person name="Miyauchi S."/>
            <person name="Kiss E."/>
            <person name="Drula E."/>
            <person name="Kohler A."/>
            <person name="Sanchez-Garcia M."/>
            <person name="Andreopoulos B."/>
            <person name="Barry K.W."/>
            <person name="Bonito G."/>
            <person name="Buee M."/>
            <person name="Carver A."/>
            <person name="Chen C."/>
            <person name="Cichocki N."/>
            <person name="Clum A."/>
            <person name="Culley D."/>
            <person name="Crous P.W."/>
            <person name="Fauchery L."/>
            <person name="Girlanda M."/>
            <person name="Hayes R."/>
            <person name="Keri Z."/>
            <person name="LaButti K."/>
            <person name="Lipzen A."/>
            <person name="Lombard V."/>
            <person name="Magnuson J."/>
            <person name="Maillard F."/>
            <person name="Morin E."/>
            <person name="Murat C."/>
            <person name="Nolan M."/>
            <person name="Ohm R."/>
            <person name="Pangilinan J."/>
            <person name="Pereira M."/>
            <person name="Perotto S."/>
            <person name="Peter M."/>
            <person name="Riley R."/>
            <person name="Sitrit Y."/>
            <person name="Stielow B."/>
            <person name="Szollosi G."/>
            <person name="Zifcakova L."/>
            <person name="Stursova M."/>
            <person name="Spatafora J.W."/>
            <person name="Tedersoo L."/>
            <person name="Vaario L.-M."/>
            <person name="Yamada A."/>
            <person name="Yan M."/>
            <person name="Wang P."/>
            <person name="Xu J."/>
            <person name="Bruns T."/>
            <person name="Baldrian P."/>
            <person name="Vilgalys R."/>
            <person name="Henrissat B."/>
            <person name="Grigoriev I.V."/>
            <person name="Hibbett D."/>
            <person name="Nagy L.G."/>
            <person name="Martin F.M."/>
        </authorList>
    </citation>
    <scope>NUCLEOTIDE SEQUENCE</scope>
    <source>
        <strain evidence="6">BED1</strain>
    </source>
</reference>
<protein>
    <submittedName>
        <fullName evidence="6">Uncharacterized protein</fullName>
    </submittedName>
</protein>
<dbReference type="Pfam" id="PF12763">
    <property type="entry name" value="EH"/>
    <property type="match status" value="3"/>
</dbReference>
<feature type="region of interest" description="Disordered" evidence="2">
    <location>
        <begin position="426"/>
        <end position="487"/>
    </location>
</feature>
<feature type="compositionally biased region" description="Basic and acidic residues" evidence="2">
    <location>
        <begin position="904"/>
        <end position="915"/>
    </location>
</feature>
<feature type="region of interest" description="Disordered" evidence="2">
    <location>
        <begin position="1049"/>
        <end position="1076"/>
    </location>
</feature>
<dbReference type="SUPFAM" id="SSF46934">
    <property type="entry name" value="UBA-like"/>
    <property type="match status" value="1"/>
</dbReference>
<dbReference type="Gene3D" id="1.10.238.10">
    <property type="entry name" value="EF-hand"/>
    <property type="match status" value="3"/>
</dbReference>
<dbReference type="PANTHER" id="PTHR11216">
    <property type="entry name" value="EH DOMAIN"/>
    <property type="match status" value="1"/>
</dbReference>
<dbReference type="SUPFAM" id="SSF47473">
    <property type="entry name" value="EF-hand"/>
    <property type="match status" value="3"/>
</dbReference>
<evidence type="ECO:0000259" key="4">
    <source>
        <dbReference type="PROSITE" id="PS50031"/>
    </source>
</evidence>
<keyword evidence="7" id="KW-1185">Reference proteome</keyword>
<feature type="compositionally biased region" description="Polar residues" evidence="2">
    <location>
        <begin position="1049"/>
        <end position="1060"/>
    </location>
</feature>
<dbReference type="InterPro" id="IPR015940">
    <property type="entry name" value="UBA"/>
</dbReference>
<evidence type="ECO:0000256" key="2">
    <source>
        <dbReference type="SAM" id="MobiDB-lite"/>
    </source>
</evidence>
<dbReference type="PROSITE" id="PS50222">
    <property type="entry name" value="EF_HAND_2"/>
    <property type="match status" value="1"/>
</dbReference>
<reference evidence="6" key="2">
    <citation type="journal article" date="2020" name="Nat. Commun.">
        <title>Large-scale genome sequencing of mycorrhizal fungi provides insights into the early evolution of symbiotic traits.</title>
        <authorList>
            <person name="Miyauchi S."/>
            <person name="Kiss E."/>
            <person name="Kuo A."/>
            <person name="Drula E."/>
            <person name="Kohler A."/>
            <person name="Sanchez-Garcia M."/>
            <person name="Morin E."/>
            <person name="Andreopoulos B."/>
            <person name="Barry K.W."/>
            <person name="Bonito G."/>
            <person name="Buee M."/>
            <person name="Carver A."/>
            <person name="Chen C."/>
            <person name="Cichocki N."/>
            <person name="Clum A."/>
            <person name="Culley D."/>
            <person name="Crous P.W."/>
            <person name="Fauchery L."/>
            <person name="Girlanda M."/>
            <person name="Hayes R.D."/>
            <person name="Keri Z."/>
            <person name="LaButti K."/>
            <person name="Lipzen A."/>
            <person name="Lombard V."/>
            <person name="Magnuson J."/>
            <person name="Maillard F."/>
            <person name="Murat C."/>
            <person name="Nolan M."/>
            <person name="Ohm R.A."/>
            <person name="Pangilinan J."/>
            <person name="Pereira M.F."/>
            <person name="Perotto S."/>
            <person name="Peter M."/>
            <person name="Pfister S."/>
            <person name="Riley R."/>
            <person name="Sitrit Y."/>
            <person name="Stielow J.B."/>
            <person name="Szollosi G."/>
            <person name="Zifcakova L."/>
            <person name="Stursova M."/>
            <person name="Spatafora J.W."/>
            <person name="Tedersoo L."/>
            <person name="Vaario L.M."/>
            <person name="Yamada A."/>
            <person name="Yan M."/>
            <person name="Wang P."/>
            <person name="Xu J."/>
            <person name="Bruns T."/>
            <person name="Baldrian P."/>
            <person name="Vilgalys R."/>
            <person name="Dunand C."/>
            <person name="Henrissat B."/>
            <person name="Grigoriev I.V."/>
            <person name="Hibbett D."/>
            <person name="Nagy L.G."/>
            <person name="Martin F.M."/>
        </authorList>
    </citation>
    <scope>NUCLEOTIDE SEQUENCE</scope>
    <source>
        <strain evidence="6">BED1</strain>
    </source>
</reference>
<feature type="domain" description="EH" evidence="4">
    <location>
        <begin position="11"/>
        <end position="90"/>
    </location>
</feature>
<dbReference type="SMART" id="SM00054">
    <property type="entry name" value="EFh"/>
    <property type="match status" value="2"/>
</dbReference>